<dbReference type="Gene3D" id="1.10.10.10">
    <property type="entry name" value="Winged helix-like DNA-binding domain superfamily/Winged helix DNA-binding domain"/>
    <property type="match status" value="1"/>
</dbReference>
<evidence type="ECO:0000313" key="2">
    <source>
        <dbReference type="Proteomes" id="UP001519538"/>
    </source>
</evidence>
<reference evidence="1 2" key="1">
    <citation type="journal article" date="2021" name="Astrobiology">
        <title>Bacterial Cellulose Retains Robustness but Its Synthesis Declines After Exposure to a Mars-Like Environment Simulated Outside the International Space Station.</title>
        <authorList>
            <person name="Orlovska I."/>
            <person name="Podolich O."/>
            <person name="Kukharenko O."/>
            <person name="Zaets I."/>
            <person name="Reva O."/>
            <person name="Khirunenko L."/>
            <person name="Zmejkoski D."/>
            <person name="Rogalsky S."/>
            <person name="Barh D."/>
            <person name="Tiwari S."/>
            <person name="Kumavath R."/>
            <person name="Goes-Neto A."/>
            <person name="Azevedo V."/>
            <person name="Brenig B."/>
            <person name="Ghosh P."/>
            <person name="de Vera J.P."/>
            <person name="Kozyrovska N."/>
        </authorList>
    </citation>
    <scope>NUCLEOTIDE SEQUENCE [LARGE SCALE GENOMIC DNA]</scope>
    <source>
        <strain evidence="1 2">IMBG 311</strain>
    </source>
</reference>
<dbReference type="InterPro" id="IPR009061">
    <property type="entry name" value="DNA-bd_dom_put_sf"/>
</dbReference>
<dbReference type="EMBL" id="JABLUU010000022">
    <property type="protein sequence ID" value="MBT0676671.1"/>
    <property type="molecule type" value="Genomic_DNA"/>
</dbReference>
<gene>
    <name evidence="1" type="ORF">HNO79_14915</name>
</gene>
<sequence>MSDNEAALNGQVTAIRPTVNKRELANRLRISLPTLTSWLDRWPEFPIVERGRNGVSWTFHLDEVLAFLTARREEEAAKEADRDAELMKLQLTLWPEPVAQPASPRIPVKEQLDLARLQDLQIKQAERAGKLVNAEEVQDLFTSVFGRLGRDINVFIRQLGREQSWPDIMIRQAESKLADMQRTAVQKVLDDMKIGEDDDGLQPDALV</sequence>
<dbReference type="RefSeq" id="WP_214164848.1">
    <property type="nucleotide sequence ID" value="NZ_JAEORE010000024.1"/>
</dbReference>
<dbReference type="InterPro" id="IPR036388">
    <property type="entry name" value="WH-like_DNA-bd_sf"/>
</dbReference>
<accession>A0ABS5SR59</accession>
<dbReference type="SUPFAM" id="SSF46955">
    <property type="entry name" value="Putative DNA-binding domain"/>
    <property type="match status" value="1"/>
</dbReference>
<evidence type="ECO:0000313" key="1">
    <source>
        <dbReference type="EMBL" id="MBT0676671.1"/>
    </source>
</evidence>
<keyword evidence="2" id="KW-1185">Reference proteome</keyword>
<dbReference type="Proteomes" id="UP001519538">
    <property type="component" value="Unassembled WGS sequence"/>
</dbReference>
<name>A0ABS5SR59_9PROT</name>
<proteinExistence type="predicted"/>
<organism evidence="1 2">
    <name type="scientific">Komagataeibacter oboediens</name>
    <dbReference type="NCBI Taxonomy" id="65958"/>
    <lineage>
        <taxon>Bacteria</taxon>
        <taxon>Pseudomonadati</taxon>
        <taxon>Pseudomonadota</taxon>
        <taxon>Alphaproteobacteria</taxon>
        <taxon>Acetobacterales</taxon>
        <taxon>Acetobacteraceae</taxon>
        <taxon>Komagataeibacter</taxon>
    </lineage>
</organism>
<protein>
    <submittedName>
        <fullName evidence="1">DNA packaging protein</fullName>
    </submittedName>
</protein>
<comment type="caution">
    <text evidence="1">The sequence shown here is derived from an EMBL/GenBank/DDBJ whole genome shotgun (WGS) entry which is preliminary data.</text>
</comment>